<dbReference type="EMBL" id="HACA01032077">
    <property type="protein sequence ID" value="CDW49438.1"/>
    <property type="molecule type" value="Transcribed_RNA"/>
</dbReference>
<feature type="non-terminal residue" evidence="1">
    <location>
        <position position="1"/>
    </location>
</feature>
<proteinExistence type="predicted"/>
<organism evidence="1">
    <name type="scientific">Lepeophtheirus salmonis</name>
    <name type="common">Salmon louse</name>
    <name type="synonym">Caligus salmonis</name>
    <dbReference type="NCBI Taxonomy" id="72036"/>
    <lineage>
        <taxon>Eukaryota</taxon>
        <taxon>Metazoa</taxon>
        <taxon>Ecdysozoa</taxon>
        <taxon>Arthropoda</taxon>
        <taxon>Crustacea</taxon>
        <taxon>Multicrustacea</taxon>
        <taxon>Hexanauplia</taxon>
        <taxon>Copepoda</taxon>
        <taxon>Siphonostomatoida</taxon>
        <taxon>Caligidae</taxon>
        <taxon>Lepeophtheirus</taxon>
    </lineage>
</organism>
<name>A0A0K2VG08_LEPSM</name>
<dbReference type="AlphaFoldDB" id="A0A0K2VG08"/>
<evidence type="ECO:0000313" key="1">
    <source>
        <dbReference type="EMBL" id="CDW49438.1"/>
    </source>
</evidence>
<sequence>KLNNNDNCKGRESSFFRLTTTKKKCRLKNLQDLHNYSYILNWYFILINQLIS</sequence>
<protein>
    <submittedName>
        <fullName evidence="1">Uncharacterized protein</fullName>
    </submittedName>
</protein>
<reference evidence="1" key="1">
    <citation type="submission" date="2014-05" db="EMBL/GenBank/DDBJ databases">
        <authorList>
            <person name="Chronopoulou M."/>
        </authorList>
    </citation>
    <scope>NUCLEOTIDE SEQUENCE</scope>
    <source>
        <tissue evidence="1">Whole organism</tissue>
    </source>
</reference>
<accession>A0A0K2VG08</accession>